<sequence length="186" mass="21839">MKFINKLLNTIFILGIYSNTSFAENPTEKSITYAKASARKVFSKIYSCEYKIFYTNLEKQKKFDNDEIAKSALPFIYSKNTNSIYQYEESPIIQPPKNLIIKVDFDFKMDNKAYNITITPSTDSASLDKSIQNAFSIAKFSTHKNFWWGNTLKLSDEIRLEKTENCQIRNIYNEEQLSRWRKQVFP</sequence>
<proteinExistence type="predicted"/>
<dbReference type="RefSeq" id="WP_087552709.1">
    <property type="nucleotide sequence ID" value="NZ_CP033133.1"/>
</dbReference>
<dbReference type="EMBL" id="CP033133">
    <property type="protein sequence ID" value="AYO53277.1"/>
    <property type="molecule type" value="Genomic_DNA"/>
</dbReference>
<evidence type="ECO:0000313" key="1">
    <source>
        <dbReference type="EMBL" id="AYO53277.1"/>
    </source>
</evidence>
<evidence type="ECO:0000313" key="2">
    <source>
        <dbReference type="Proteomes" id="UP000279962"/>
    </source>
</evidence>
<gene>
    <name evidence="1" type="ORF">CDG68_06200</name>
</gene>
<accession>A0A3G2T012</accession>
<dbReference type="AlphaFoldDB" id="A0A3G2T012"/>
<organism evidence="1 2">
    <name type="scientific">Acinetobacter wuhouensis</name>
    <dbReference type="NCBI Taxonomy" id="1879050"/>
    <lineage>
        <taxon>Bacteria</taxon>
        <taxon>Pseudomonadati</taxon>
        <taxon>Pseudomonadota</taxon>
        <taxon>Gammaproteobacteria</taxon>
        <taxon>Moraxellales</taxon>
        <taxon>Moraxellaceae</taxon>
        <taxon>Acinetobacter</taxon>
    </lineage>
</organism>
<dbReference type="Proteomes" id="UP000279962">
    <property type="component" value="Chromosome"/>
</dbReference>
<name>A0A3G2T012_9GAMM</name>
<reference evidence="1 2" key="1">
    <citation type="submission" date="2018-10" db="EMBL/GenBank/DDBJ databases">
        <title>The complete genome of Acinetobacter wuhouensis strain WCHAW010062.</title>
        <authorList>
            <person name="Hu Y."/>
            <person name="Long H."/>
            <person name="Feng Y."/>
            <person name="Zong Z."/>
        </authorList>
    </citation>
    <scope>NUCLEOTIDE SEQUENCE [LARGE SCALE GENOMIC DNA]</scope>
    <source>
        <strain evidence="1 2">WCHAW010062</strain>
    </source>
</reference>
<protein>
    <submittedName>
        <fullName evidence="1">Uncharacterized protein</fullName>
    </submittedName>
</protein>